<dbReference type="Proteomes" id="UP000324222">
    <property type="component" value="Unassembled WGS sequence"/>
</dbReference>
<gene>
    <name evidence="2" type="ORF">E2C01_069496</name>
</gene>
<evidence type="ECO:0000256" key="1">
    <source>
        <dbReference type="SAM" id="MobiDB-lite"/>
    </source>
</evidence>
<evidence type="ECO:0000313" key="2">
    <source>
        <dbReference type="EMBL" id="MPC75111.1"/>
    </source>
</evidence>
<dbReference type="AlphaFoldDB" id="A0A5B7HQ75"/>
<name>A0A5B7HQ75_PORTR</name>
<comment type="caution">
    <text evidence="2">The sequence shown here is derived from an EMBL/GenBank/DDBJ whole genome shotgun (WGS) entry which is preliminary data.</text>
</comment>
<feature type="region of interest" description="Disordered" evidence="1">
    <location>
        <begin position="16"/>
        <end position="59"/>
    </location>
</feature>
<protein>
    <submittedName>
        <fullName evidence="2">Uncharacterized protein</fullName>
    </submittedName>
</protein>
<feature type="compositionally biased region" description="Low complexity" evidence="1">
    <location>
        <begin position="36"/>
        <end position="51"/>
    </location>
</feature>
<sequence>MVVMVVVMVYVKEEEEETLHNALRPSSVSKDPDDATPSPSLFPSLSRTLSPSPRPSCLE</sequence>
<accession>A0A5B7HQ75</accession>
<keyword evidence="3" id="KW-1185">Reference proteome</keyword>
<evidence type="ECO:0000313" key="3">
    <source>
        <dbReference type="Proteomes" id="UP000324222"/>
    </source>
</evidence>
<dbReference type="EMBL" id="VSRR010040396">
    <property type="protein sequence ID" value="MPC75111.1"/>
    <property type="molecule type" value="Genomic_DNA"/>
</dbReference>
<proteinExistence type="predicted"/>
<reference evidence="2 3" key="1">
    <citation type="submission" date="2019-05" db="EMBL/GenBank/DDBJ databases">
        <title>Another draft genome of Portunus trituberculatus and its Hox gene families provides insights of decapod evolution.</title>
        <authorList>
            <person name="Jeong J.-H."/>
            <person name="Song I."/>
            <person name="Kim S."/>
            <person name="Choi T."/>
            <person name="Kim D."/>
            <person name="Ryu S."/>
            <person name="Kim W."/>
        </authorList>
    </citation>
    <scope>NUCLEOTIDE SEQUENCE [LARGE SCALE GENOMIC DNA]</scope>
    <source>
        <tissue evidence="2">Muscle</tissue>
    </source>
</reference>
<organism evidence="2 3">
    <name type="scientific">Portunus trituberculatus</name>
    <name type="common">Swimming crab</name>
    <name type="synonym">Neptunus trituberculatus</name>
    <dbReference type="NCBI Taxonomy" id="210409"/>
    <lineage>
        <taxon>Eukaryota</taxon>
        <taxon>Metazoa</taxon>
        <taxon>Ecdysozoa</taxon>
        <taxon>Arthropoda</taxon>
        <taxon>Crustacea</taxon>
        <taxon>Multicrustacea</taxon>
        <taxon>Malacostraca</taxon>
        <taxon>Eumalacostraca</taxon>
        <taxon>Eucarida</taxon>
        <taxon>Decapoda</taxon>
        <taxon>Pleocyemata</taxon>
        <taxon>Brachyura</taxon>
        <taxon>Eubrachyura</taxon>
        <taxon>Portunoidea</taxon>
        <taxon>Portunidae</taxon>
        <taxon>Portuninae</taxon>
        <taxon>Portunus</taxon>
    </lineage>
</organism>